<evidence type="ECO:0000256" key="1">
    <source>
        <dbReference type="SAM" id="SignalP"/>
    </source>
</evidence>
<keyword evidence="1" id="KW-0732">Signal</keyword>
<accession>A0A1T4L7B4</accession>
<feature type="chain" id="PRO_5013137572" description="PrcB C-terminal domain-containing protein" evidence="1">
    <location>
        <begin position="17"/>
        <end position="178"/>
    </location>
</feature>
<name>A0A1T4L7B4_9HYPH</name>
<evidence type="ECO:0000313" key="4">
    <source>
        <dbReference type="Proteomes" id="UP000190092"/>
    </source>
</evidence>
<feature type="domain" description="PrcB C-terminal" evidence="2">
    <location>
        <begin position="66"/>
        <end position="107"/>
    </location>
</feature>
<gene>
    <name evidence="3" type="ORF">SAMN02745126_01394</name>
</gene>
<reference evidence="4" key="1">
    <citation type="submission" date="2017-02" db="EMBL/GenBank/DDBJ databases">
        <authorList>
            <person name="Varghese N."/>
            <person name="Submissions S."/>
        </authorList>
    </citation>
    <scope>NUCLEOTIDE SEQUENCE [LARGE SCALE GENOMIC DNA]</scope>
    <source>
        <strain evidence="4">ATCC 27094</strain>
    </source>
</reference>
<evidence type="ECO:0000259" key="2">
    <source>
        <dbReference type="Pfam" id="PF14343"/>
    </source>
</evidence>
<dbReference type="AlphaFoldDB" id="A0A1T4L7B4"/>
<dbReference type="EMBL" id="FUWJ01000001">
    <property type="protein sequence ID" value="SJZ50605.1"/>
    <property type="molecule type" value="Genomic_DNA"/>
</dbReference>
<keyword evidence="4" id="KW-1185">Reference proteome</keyword>
<organism evidence="3 4">
    <name type="scientific">Enhydrobacter aerosaccus</name>
    <dbReference type="NCBI Taxonomy" id="225324"/>
    <lineage>
        <taxon>Bacteria</taxon>
        <taxon>Pseudomonadati</taxon>
        <taxon>Pseudomonadota</taxon>
        <taxon>Alphaproteobacteria</taxon>
        <taxon>Hyphomicrobiales</taxon>
        <taxon>Enhydrobacter</taxon>
    </lineage>
</organism>
<protein>
    <recommendedName>
        <fullName evidence="2">PrcB C-terminal domain-containing protein</fullName>
    </recommendedName>
</protein>
<dbReference type="Pfam" id="PF14343">
    <property type="entry name" value="PrcB_C"/>
    <property type="match status" value="1"/>
</dbReference>
<dbReference type="RefSeq" id="WP_139373743.1">
    <property type="nucleotide sequence ID" value="NZ_FUWJ01000001.1"/>
</dbReference>
<dbReference type="InterPro" id="IPR025748">
    <property type="entry name" value="PrcB_C_dom"/>
</dbReference>
<dbReference type="OrthoDB" id="7348007at2"/>
<dbReference type="Proteomes" id="UP000190092">
    <property type="component" value="Unassembled WGS sequence"/>
</dbReference>
<feature type="signal peptide" evidence="1">
    <location>
        <begin position="1"/>
        <end position="16"/>
    </location>
</feature>
<proteinExistence type="predicted"/>
<sequence length="178" mass="19120">MLMVAMLVTFATAASAQTVRQWSGTTAMTRQPEQVLASTMAEWRSLWSRVGMAAPDMFEPGRMSAVGIFLGLRSGPGYSVNILSASRRRDRIMVVFEERAPDEVMMAERMPAPPPPSPRPVATGPAFAAGGASAFAPGSSLTTPVVPPRPSGPPTSPWAIVLINRVDLPITVEQRLFR</sequence>
<evidence type="ECO:0000313" key="3">
    <source>
        <dbReference type="EMBL" id="SJZ50605.1"/>
    </source>
</evidence>